<evidence type="ECO:0000256" key="2">
    <source>
        <dbReference type="SAM" id="MobiDB-lite"/>
    </source>
</evidence>
<sequence>MRYNKASIYKQKDVITTVKNTHRCGGDPPVITVYGAIHKEMVKLLNELIGHNTFFVQKKPKNLATVLLLNLKHLFKARNALLESGIDVVMHTLEDACDYRRTMTAEGYKPAISLYGARIKKVVKVLTRALGPKKFFVSVNEEYVVAIHLSFMPSFSVVCNELIERNYNINTSDTFLIDERIFKAEESLRTSKCFSCQELGHFSANCKFLNAQILARENEKNMAEAEDYEEESGDLVEYVEPEDLIENEESEEMAEDEESENVTEYEESKDVAEEEEPENVAVEEVSENLEEEEESEKLAEKEEESEIVTEEFKNTKENNEIPPEETENEAEISYTSTTSASSLETIVAPPKVSRSATMLEACTRRYGENFLETFALLRQFAPEFHRISQEKGEDAAMRALQYKLLSVEI</sequence>
<evidence type="ECO:0000256" key="1">
    <source>
        <dbReference type="PROSITE-ProRule" id="PRU00047"/>
    </source>
</evidence>
<feature type="compositionally biased region" description="Acidic residues" evidence="2">
    <location>
        <begin position="284"/>
        <end position="308"/>
    </location>
</feature>
<name>A0ABM3VGD7_MUSDO</name>
<dbReference type="InterPro" id="IPR001878">
    <property type="entry name" value="Znf_CCHC"/>
</dbReference>
<dbReference type="Proteomes" id="UP001652621">
    <property type="component" value="Unplaced"/>
</dbReference>
<feature type="compositionally biased region" description="Acidic residues" evidence="2">
    <location>
        <begin position="246"/>
        <end position="265"/>
    </location>
</feature>
<protein>
    <submittedName>
        <fullName evidence="5">Uncharacterized protein LOC109612777</fullName>
    </submittedName>
</protein>
<dbReference type="SUPFAM" id="SSF57756">
    <property type="entry name" value="Retrovirus zinc finger-like domains"/>
    <property type="match status" value="1"/>
</dbReference>
<dbReference type="RefSeq" id="XP_058984861.1">
    <property type="nucleotide sequence ID" value="XM_059128878.1"/>
</dbReference>
<keyword evidence="1" id="KW-0863">Zinc-finger</keyword>
<keyword evidence="1" id="KW-0862">Zinc</keyword>
<feature type="domain" description="CCHC-type" evidence="3">
    <location>
        <begin position="192"/>
        <end position="207"/>
    </location>
</feature>
<evidence type="ECO:0000313" key="5">
    <source>
        <dbReference type="RefSeq" id="XP_058984861.1"/>
    </source>
</evidence>
<gene>
    <name evidence="5" type="primary">LOC109612777</name>
</gene>
<keyword evidence="4" id="KW-1185">Reference proteome</keyword>
<dbReference type="GeneID" id="109612777"/>
<evidence type="ECO:0000313" key="4">
    <source>
        <dbReference type="Proteomes" id="UP001652621"/>
    </source>
</evidence>
<keyword evidence="1" id="KW-0479">Metal-binding</keyword>
<dbReference type="InterPro" id="IPR036875">
    <property type="entry name" value="Znf_CCHC_sf"/>
</dbReference>
<dbReference type="PROSITE" id="PS50158">
    <property type="entry name" value="ZF_CCHC"/>
    <property type="match status" value="1"/>
</dbReference>
<accession>A0ABM3VGD7</accession>
<organism evidence="4 5">
    <name type="scientific">Musca domestica</name>
    <name type="common">House fly</name>
    <dbReference type="NCBI Taxonomy" id="7370"/>
    <lineage>
        <taxon>Eukaryota</taxon>
        <taxon>Metazoa</taxon>
        <taxon>Ecdysozoa</taxon>
        <taxon>Arthropoda</taxon>
        <taxon>Hexapoda</taxon>
        <taxon>Insecta</taxon>
        <taxon>Pterygota</taxon>
        <taxon>Neoptera</taxon>
        <taxon>Endopterygota</taxon>
        <taxon>Diptera</taxon>
        <taxon>Brachycera</taxon>
        <taxon>Muscomorpha</taxon>
        <taxon>Muscoidea</taxon>
        <taxon>Muscidae</taxon>
        <taxon>Musca</taxon>
    </lineage>
</organism>
<feature type="region of interest" description="Disordered" evidence="2">
    <location>
        <begin position="246"/>
        <end position="308"/>
    </location>
</feature>
<reference evidence="5" key="1">
    <citation type="submission" date="2025-08" db="UniProtKB">
        <authorList>
            <consortium name="RefSeq"/>
        </authorList>
    </citation>
    <scope>IDENTIFICATION</scope>
    <source>
        <strain evidence="5">Aabys</strain>
        <tissue evidence="5">Whole body</tissue>
    </source>
</reference>
<evidence type="ECO:0000259" key="3">
    <source>
        <dbReference type="PROSITE" id="PS50158"/>
    </source>
</evidence>
<proteinExistence type="predicted"/>
<dbReference type="Pfam" id="PF00098">
    <property type="entry name" value="zf-CCHC"/>
    <property type="match status" value="1"/>
</dbReference>